<dbReference type="GO" id="GO:0017168">
    <property type="term" value="F:5-oxoprolinase (ATP-hydrolyzing) activity"/>
    <property type="evidence" value="ECO:0007669"/>
    <property type="project" value="TreeGrafter"/>
</dbReference>
<dbReference type="GO" id="GO:0005829">
    <property type="term" value="C:cytosol"/>
    <property type="evidence" value="ECO:0007669"/>
    <property type="project" value="TreeGrafter"/>
</dbReference>
<evidence type="ECO:0000313" key="4">
    <source>
        <dbReference type="EMBL" id="TCK71694.1"/>
    </source>
</evidence>
<dbReference type="EMBL" id="SMGK01000005">
    <property type="protein sequence ID" value="TCK71694.1"/>
    <property type="molecule type" value="Genomic_DNA"/>
</dbReference>
<evidence type="ECO:0000259" key="2">
    <source>
        <dbReference type="Pfam" id="PF05378"/>
    </source>
</evidence>
<dbReference type="InterPro" id="IPR002821">
    <property type="entry name" value="Hydantoinase_A"/>
</dbReference>
<dbReference type="AlphaFoldDB" id="A0A4R1L1G4"/>
<comment type="caution">
    <text evidence="4">The sequence shown here is derived from an EMBL/GenBank/DDBJ whole genome shotgun (WGS) entry which is preliminary data.</text>
</comment>
<gene>
    <name evidence="4" type="ORF">C7378_2982</name>
</gene>
<accession>A0A4R1L1G4</accession>
<reference evidence="4 5" key="1">
    <citation type="submission" date="2019-03" db="EMBL/GenBank/DDBJ databases">
        <title>Genomic Encyclopedia of Type Strains, Phase IV (KMG-IV): sequencing the most valuable type-strain genomes for metagenomic binning, comparative biology and taxonomic classification.</title>
        <authorList>
            <person name="Goeker M."/>
        </authorList>
    </citation>
    <scope>NUCLEOTIDE SEQUENCE [LARGE SCALE GENOMIC DNA]</scope>
    <source>
        <strain evidence="4 5">DSM 103428</strain>
    </source>
</reference>
<dbReference type="RefSeq" id="WP_131998399.1">
    <property type="nucleotide sequence ID" value="NZ_SMGK01000005.1"/>
</dbReference>
<dbReference type="Proteomes" id="UP000295210">
    <property type="component" value="Unassembled WGS sequence"/>
</dbReference>
<dbReference type="InterPro" id="IPR045079">
    <property type="entry name" value="Oxoprolinase-like"/>
</dbReference>
<dbReference type="InterPro" id="IPR008040">
    <property type="entry name" value="Hydant_A_N"/>
</dbReference>
<feature type="domain" description="Hydantoinase A/oxoprolinase" evidence="1">
    <location>
        <begin position="192"/>
        <end position="476"/>
    </location>
</feature>
<feature type="domain" description="Acetophenone carboxylase-like C-terminal" evidence="3">
    <location>
        <begin position="559"/>
        <end position="646"/>
    </location>
</feature>
<protein>
    <submittedName>
        <fullName evidence="4">N-methylhydantoinase A</fullName>
    </submittedName>
</protein>
<dbReference type="GO" id="GO:0006749">
    <property type="term" value="P:glutathione metabolic process"/>
    <property type="evidence" value="ECO:0007669"/>
    <property type="project" value="TreeGrafter"/>
</dbReference>
<evidence type="ECO:0000259" key="3">
    <source>
        <dbReference type="Pfam" id="PF19278"/>
    </source>
</evidence>
<evidence type="ECO:0000313" key="5">
    <source>
        <dbReference type="Proteomes" id="UP000295210"/>
    </source>
</evidence>
<name>A0A4R1L1G4_9BACT</name>
<dbReference type="PANTHER" id="PTHR11365:SF23">
    <property type="entry name" value="HYPOTHETICAL 5-OXOPROLINASE (EUROFUNG)-RELATED"/>
    <property type="match status" value="1"/>
</dbReference>
<sequence>MRLAIDSGGTFTDCVSLEAGSLQLTKVFSTPSDPSQAILDAIGRLVPAGADISVRHGTTVGTNAMLERKGARVAFVTTSGFEDTIAIGRQTRQLLYEWSQPQPPALVPPELRFGLRERTSATGEILLSPTPGQLDELCDAVRASGAQAIALSLLFSFANPENERKAAAALARLGLPLSVSHLILPEFREYERASTIVVNAYLSPKVGAYLRNLSNSLTGTYPPGDLHVMQSSGGIIAAPVAIDEPVRTVLSGPAGGVIGAYRIAGLAGFDKVIAFDMGGTSTDVSLIDGRAGGPQITKESSVSGMPVASPMLDIHTVGAGGGSLAYMDAGGILHVGPLSAGADPGPACYGRGDGVTVTDANLLLGRLDPQNFLGGAMTLDEDRARACAGRFATEETIEQFASGVVLLAEVAMEKAIRVISVERGYDPREFTLLSFGGAGPLHACELARALSIPRVLVPIMPGALSALGILLSDTVRDFSRTVMLPFGGQSLEPYFARLEERGRQELGGEGATVRVVRSADMRYYGQGYELNVQAGPYMDRDFHEAHRARYGYSDPSRTIEVVSLRVRFILEAEPVELPRRPLEAGDGSQALLKHRRVHFNGSWHETPVYAREKLRPGDSFPGPALITEYSSTTVLPAGDVVSVDTYGNLLIEVAAK</sequence>
<dbReference type="InterPro" id="IPR049517">
    <property type="entry name" value="ACX-like_C"/>
</dbReference>
<dbReference type="Pfam" id="PF05378">
    <property type="entry name" value="Hydant_A_N"/>
    <property type="match status" value="1"/>
</dbReference>
<evidence type="ECO:0000259" key="1">
    <source>
        <dbReference type="Pfam" id="PF01968"/>
    </source>
</evidence>
<proteinExistence type="predicted"/>
<dbReference type="Pfam" id="PF19278">
    <property type="entry name" value="Hydant_A_C"/>
    <property type="match status" value="1"/>
</dbReference>
<organism evidence="4 5">
    <name type="scientific">Acidipila rosea</name>
    <dbReference type="NCBI Taxonomy" id="768535"/>
    <lineage>
        <taxon>Bacteria</taxon>
        <taxon>Pseudomonadati</taxon>
        <taxon>Acidobacteriota</taxon>
        <taxon>Terriglobia</taxon>
        <taxon>Terriglobales</taxon>
        <taxon>Acidobacteriaceae</taxon>
        <taxon>Acidipila</taxon>
    </lineage>
</organism>
<dbReference type="OrthoDB" id="9768323at2"/>
<feature type="domain" description="Hydantoinase/oxoprolinase N-terminal" evidence="2">
    <location>
        <begin position="2"/>
        <end position="172"/>
    </location>
</feature>
<dbReference type="PANTHER" id="PTHR11365">
    <property type="entry name" value="5-OXOPROLINASE RELATED"/>
    <property type="match status" value="1"/>
</dbReference>
<keyword evidence="5" id="KW-1185">Reference proteome</keyword>
<dbReference type="Pfam" id="PF01968">
    <property type="entry name" value="Hydantoinase_A"/>
    <property type="match status" value="1"/>
</dbReference>